<evidence type="ECO:0000313" key="2">
    <source>
        <dbReference type="EMBL" id="SMH57198.1"/>
    </source>
</evidence>
<dbReference type="EMBL" id="FXBL01000004">
    <property type="protein sequence ID" value="SMH57198.1"/>
    <property type="molecule type" value="Genomic_DNA"/>
</dbReference>
<gene>
    <name evidence="2" type="ORF">SAMN02982922_5708</name>
</gene>
<sequence>MLGNVRSDAVGVPMARAGAQPQSAQSATGPVQPQAGRRGQEADADQLRLFLSNITRADAAAVIALTQPPRGEASASYDAVASAYCEV</sequence>
<accession>A0A1X7PZN2</accession>
<feature type="region of interest" description="Disordered" evidence="1">
    <location>
        <begin position="1"/>
        <end position="43"/>
    </location>
</feature>
<reference evidence="2 3" key="1">
    <citation type="submission" date="2017-04" db="EMBL/GenBank/DDBJ databases">
        <authorList>
            <person name="Afonso C.L."/>
            <person name="Miller P.J."/>
            <person name="Scott M.A."/>
            <person name="Spackman E."/>
            <person name="Goraichik I."/>
            <person name="Dimitrov K.M."/>
            <person name="Suarez D.L."/>
            <person name="Swayne D.E."/>
        </authorList>
    </citation>
    <scope>NUCLEOTIDE SEQUENCE [LARGE SCALE GENOMIC DNA]</scope>
    <source>
        <strain evidence="2 3">B5P</strain>
    </source>
</reference>
<name>A0A1X7PZN2_9HYPH</name>
<feature type="compositionally biased region" description="Polar residues" evidence="1">
    <location>
        <begin position="20"/>
        <end position="31"/>
    </location>
</feature>
<dbReference type="RefSeq" id="WP_085467267.1">
    <property type="nucleotide sequence ID" value="NZ_FXBL01000004.1"/>
</dbReference>
<dbReference type="AlphaFoldDB" id="A0A1X7PZN2"/>
<protein>
    <submittedName>
        <fullName evidence="2">Uncharacterized protein</fullName>
    </submittedName>
</protein>
<keyword evidence="3" id="KW-1185">Reference proteome</keyword>
<evidence type="ECO:0000256" key="1">
    <source>
        <dbReference type="SAM" id="MobiDB-lite"/>
    </source>
</evidence>
<dbReference type="Proteomes" id="UP000193083">
    <property type="component" value="Unassembled WGS sequence"/>
</dbReference>
<organism evidence="2 3">
    <name type="scientific">Mesorhizobium australicum</name>
    <dbReference type="NCBI Taxonomy" id="536018"/>
    <lineage>
        <taxon>Bacteria</taxon>
        <taxon>Pseudomonadati</taxon>
        <taxon>Pseudomonadota</taxon>
        <taxon>Alphaproteobacteria</taxon>
        <taxon>Hyphomicrobiales</taxon>
        <taxon>Phyllobacteriaceae</taxon>
        <taxon>Mesorhizobium</taxon>
    </lineage>
</organism>
<proteinExistence type="predicted"/>
<evidence type="ECO:0000313" key="3">
    <source>
        <dbReference type="Proteomes" id="UP000193083"/>
    </source>
</evidence>